<dbReference type="Pfam" id="PF23578">
    <property type="entry name" value="DGKI"/>
    <property type="match status" value="1"/>
</dbReference>
<dbReference type="EMBL" id="UYRU01047777">
    <property type="protein sequence ID" value="VDN09786.1"/>
    <property type="molecule type" value="Genomic_DNA"/>
</dbReference>
<dbReference type="AlphaFoldDB" id="A0A3P7NW41"/>
<protein>
    <recommendedName>
        <fullName evidence="1">Diacylglycerol kinase iota-like domain-containing protein</fullName>
    </recommendedName>
</protein>
<sequence>MDSLCKTARFFANLNIGPHTDLSAVRALISQNNLKSHFSTPQDGRVQINRSLPSQWIFLDSEYAFALINILRNLTKMTAVVSHSEPSCSSSVTAINGNVFGIDPSTESSHFLIDILSDHDELFLIDITPSLAENESVDQAANISTSELRP</sequence>
<proteinExistence type="predicted"/>
<evidence type="ECO:0000313" key="2">
    <source>
        <dbReference type="EMBL" id="VDN09786.1"/>
    </source>
</evidence>
<organism evidence="2 3">
    <name type="scientific">Dibothriocephalus latus</name>
    <name type="common">Fish tapeworm</name>
    <name type="synonym">Diphyllobothrium latum</name>
    <dbReference type="NCBI Taxonomy" id="60516"/>
    <lineage>
        <taxon>Eukaryota</taxon>
        <taxon>Metazoa</taxon>
        <taxon>Spiralia</taxon>
        <taxon>Lophotrochozoa</taxon>
        <taxon>Platyhelminthes</taxon>
        <taxon>Cestoda</taxon>
        <taxon>Eucestoda</taxon>
        <taxon>Diphyllobothriidea</taxon>
        <taxon>Diphyllobothriidae</taxon>
        <taxon>Dibothriocephalus</taxon>
    </lineage>
</organism>
<dbReference type="Proteomes" id="UP000281553">
    <property type="component" value="Unassembled WGS sequence"/>
</dbReference>
<reference evidence="2 3" key="1">
    <citation type="submission" date="2018-11" db="EMBL/GenBank/DDBJ databases">
        <authorList>
            <consortium name="Pathogen Informatics"/>
        </authorList>
    </citation>
    <scope>NUCLEOTIDE SEQUENCE [LARGE SCALE GENOMIC DNA]</scope>
</reference>
<name>A0A3P7NW41_DIBLA</name>
<gene>
    <name evidence="2" type="ORF">DILT_LOCUS5617</name>
</gene>
<evidence type="ECO:0000313" key="3">
    <source>
        <dbReference type="Proteomes" id="UP000281553"/>
    </source>
</evidence>
<dbReference type="InterPro" id="IPR056383">
    <property type="entry name" value="DGKI-like_dom"/>
</dbReference>
<evidence type="ECO:0000259" key="1">
    <source>
        <dbReference type="Pfam" id="PF23578"/>
    </source>
</evidence>
<keyword evidence="3" id="KW-1185">Reference proteome</keyword>
<feature type="domain" description="Diacylglycerol kinase iota-like" evidence="1">
    <location>
        <begin position="2"/>
        <end position="126"/>
    </location>
</feature>
<accession>A0A3P7NW41</accession>